<proteinExistence type="predicted"/>
<evidence type="ECO:0000313" key="3">
    <source>
        <dbReference type="Proteomes" id="UP000060699"/>
    </source>
</evidence>
<dbReference type="SUPFAM" id="SSF53649">
    <property type="entry name" value="Alkaline phosphatase-like"/>
    <property type="match status" value="1"/>
</dbReference>
<keyword evidence="3" id="KW-1185">Reference proteome</keyword>
<dbReference type="STRING" id="76731.RD2015_625"/>
<dbReference type="InterPro" id="IPR002591">
    <property type="entry name" value="Phosphodiest/P_Trfase"/>
</dbReference>
<gene>
    <name evidence="2" type="ORF">RD2015_625</name>
</gene>
<dbReference type="GO" id="GO:0016787">
    <property type="term" value="F:hydrolase activity"/>
    <property type="evidence" value="ECO:0007669"/>
    <property type="project" value="UniProtKB-ARBA"/>
</dbReference>
<dbReference type="RefSeq" id="WP_058933656.1">
    <property type="nucleotide sequence ID" value="NZ_CP013729.1"/>
</dbReference>
<sequence length="306" mass="32934">MNASSAELPRRLVLLLADGLRADTARDYMGYLQALQEAGRARACELRCELPSLSRPLYATVINGEPPLVHGILGNGQAGQALPHHLFQRLHAQGLTSAVAAYHWFHELLSGEVFDPLRHRDALPPGTGIVGARWYWEDDYPDSHLLADAESLRQQHAPSLLFIHPMGPDLAGHQHGAESPAYAMSARKLDMLLSQLLPRWHAAGYDLLLTSDHGMNADRMHGGPLPVERLVPLIWVPHPAGEAGESGSSGPGAGSAGTAGSSDSTDITDSTEIATHWDPLAIPLPQRQTDIAGWVLDYLGAADGPR</sequence>
<dbReference type="Gene3D" id="3.40.720.10">
    <property type="entry name" value="Alkaline Phosphatase, subunit A"/>
    <property type="match status" value="1"/>
</dbReference>
<dbReference type="Pfam" id="PF01663">
    <property type="entry name" value="Phosphodiest"/>
    <property type="match status" value="1"/>
</dbReference>
<organism evidence="2 3">
    <name type="scientific">Roseateles depolymerans</name>
    <dbReference type="NCBI Taxonomy" id="76731"/>
    <lineage>
        <taxon>Bacteria</taxon>
        <taxon>Pseudomonadati</taxon>
        <taxon>Pseudomonadota</taxon>
        <taxon>Betaproteobacteria</taxon>
        <taxon>Burkholderiales</taxon>
        <taxon>Sphaerotilaceae</taxon>
        <taxon>Roseateles</taxon>
    </lineage>
</organism>
<dbReference type="Proteomes" id="UP000060699">
    <property type="component" value="Chromosome"/>
</dbReference>
<dbReference type="PATRIC" id="fig|76731.3.peg.636"/>
<feature type="compositionally biased region" description="Low complexity" evidence="1">
    <location>
        <begin position="258"/>
        <end position="267"/>
    </location>
</feature>
<dbReference type="AlphaFoldDB" id="A0A0U3LF87"/>
<name>A0A0U3LF87_9BURK</name>
<dbReference type="EMBL" id="CP013729">
    <property type="protein sequence ID" value="ALV05122.1"/>
    <property type="molecule type" value="Genomic_DNA"/>
</dbReference>
<evidence type="ECO:0000256" key="1">
    <source>
        <dbReference type="SAM" id="MobiDB-lite"/>
    </source>
</evidence>
<dbReference type="OrthoDB" id="8580666at2"/>
<protein>
    <submittedName>
        <fullName evidence="2">Putative AP superfamily protein</fullName>
    </submittedName>
</protein>
<dbReference type="KEGG" id="rdp:RD2015_625"/>
<dbReference type="InterPro" id="IPR017850">
    <property type="entry name" value="Alkaline_phosphatase_core_sf"/>
</dbReference>
<reference evidence="2 3" key="1">
    <citation type="submission" date="2015-12" db="EMBL/GenBank/DDBJ databases">
        <title>Complete genome of Roseateles depolymerans KCTC 42856.</title>
        <authorList>
            <person name="Kim K.M."/>
        </authorList>
    </citation>
    <scope>NUCLEOTIDE SEQUENCE [LARGE SCALE GENOMIC DNA]</scope>
    <source>
        <strain evidence="2 3">KCTC 42856</strain>
    </source>
</reference>
<dbReference type="PANTHER" id="PTHR10151">
    <property type="entry name" value="ECTONUCLEOTIDE PYROPHOSPHATASE/PHOSPHODIESTERASE"/>
    <property type="match status" value="1"/>
</dbReference>
<feature type="region of interest" description="Disordered" evidence="1">
    <location>
        <begin position="238"/>
        <end position="267"/>
    </location>
</feature>
<dbReference type="PANTHER" id="PTHR10151:SF120">
    <property type="entry name" value="BIS(5'-ADENOSYL)-TRIPHOSPHATASE"/>
    <property type="match status" value="1"/>
</dbReference>
<accession>A0A0U3LF87</accession>
<feature type="compositionally biased region" description="Gly residues" evidence="1">
    <location>
        <begin position="247"/>
        <end position="257"/>
    </location>
</feature>
<evidence type="ECO:0000313" key="2">
    <source>
        <dbReference type="EMBL" id="ALV05122.1"/>
    </source>
</evidence>